<keyword evidence="2" id="KW-1185">Reference proteome</keyword>
<dbReference type="OrthoDB" id="1158011at2759"/>
<evidence type="ECO:0000313" key="1">
    <source>
        <dbReference type="EMBL" id="PHT50677.1"/>
    </source>
</evidence>
<reference evidence="1 2" key="1">
    <citation type="journal article" date="2017" name="Genome Biol.">
        <title>New reference genome sequences of hot pepper reveal the massive evolution of plant disease-resistance genes by retroduplication.</title>
        <authorList>
            <person name="Kim S."/>
            <person name="Park J."/>
            <person name="Yeom S.I."/>
            <person name="Kim Y.M."/>
            <person name="Seo E."/>
            <person name="Kim K.T."/>
            <person name="Kim M.S."/>
            <person name="Lee J.M."/>
            <person name="Cheong K."/>
            <person name="Shin H.S."/>
            <person name="Kim S.B."/>
            <person name="Han K."/>
            <person name="Lee J."/>
            <person name="Park M."/>
            <person name="Lee H.A."/>
            <person name="Lee H.Y."/>
            <person name="Lee Y."/>
            <person name="Oh S."/>
            <person name="Lee J.H."/>
            <person name="Choi E."/>
            <person name="Choi E."/>
            <person name="Lee S.E."/>
            <person name="Jeon J."/>
            <person name="Kim H."/>
            <person name="Choi G."/>
            <person name="Song H."/>
            <person name="Lee J."/>
            <person name="Lee S.C."/>
            <person name="Kwon J.K."/>
            <person name="Lee H.Y."/>
            <person name="Koo N."/>
            <person name="Hong Y."/>
            <person name="Kim R.W."/>
            <person name="Kang W.H."/>
            <person name="Huh J.H."/>
            <person name="Kang B.C."/>
            <person name="Yang T.J."/>
            <person name="Lee Y.H."/>
            <person name="Bennetzen J.L."/>
            <person name="Choi D."/>
        </authorList>
    </citation>
    <scope>NUCLEOTIDE SEQUENCE [LARGE SCALE GENOMIC DNA]</scope>
    <source>
        <strain evidence="2">cv. PBC81</strain>
    </source>
</reference>
<organism evidence="1 2">
    <name type="scientific">Capsicum baccatum</name>
    <name type="common">Peruvian pepper</name>
    <dbReference type="NCBI Taxonomy" id="33114"/>
    <lineage>
        <taxon>Eukaryota</taxon>
        <taxon>Viridiplantae</taxon>
        <taxon>Streptophyta</taxon>
        <taxon>Embryophyta</taxon>
        <taxon>Tracheophyta</taxon>
        <taxon>Spermatophyta</taxon>
        <taxon>Magnoliopsida</taxon>
        <taxon>eudicotyledons</taxon>
        <taxon>Gunneridae</taxon>
        <taxon>Pentapetalae</taxon>
        <taxon>asterids</taxon>
        <taxon>lamiids</taxon>
        <taxon>Solanales</taxon>
        <taxon>Solanaceae</taxon>
        <taxon>Solanoideae</taxon>
        <taxon>Capsiceae</taxon>
        <taxon>Capsicum</taxon>
    </lineage>
</organism>
<dbReference type="AlphaFoldDB" id="A0A2G2WZJ9"/>
<evidence type="ECO:0000313" key="2">
    <source>
        <dbReference type="Proteomes" id="UP000224567"/>
    </source>
</evidence>
<proteinExistence type="predicted"/>
<gene>
    <name evidence="1" type="ORF">CQW23_10424</name>
</gene>
<dbReference type="STRING" id="33114.A0A2G2WZJ9"/>
<reference evidence="2" key="2">
    <citation type="journal article" date="2017" name="J. Anim. Genet.">
        <title>Multiple reference genome sequences of hot pepper reveal the massive evolution of plant disease resistance genes by retroduplication.</title>
        <authorList>
            <person name="Kim S."/>
            <person name="Park J."/>
            <person name="Yeom S.-I."/>
            <person name="Kim Y.-M."/>
            <person name="Seo E."/>
            <person name="Kim K.-T."/>
            <person name="Kim M.-S."/>
            <person name="Lee J.M."/>
            <person name="Cheong K."/>
            <person name="Shin H.-S."/>
            <person name="Kim S.-B."/>
            <person name="Han K."/>
            <person name="Lee J."/>
            <person name="Park M."/>
            <person name="Lee H.-A."/>
            <person name="Lee H.-Y."/>
            <person name="Lee Y."/>
            <person name="Oh S."/>
            <person name="Lee J.H."/>
            <person name="Choi E."/>
            <person name="Choi E."/>
            <person name="Lee S.E."/>
            <person name="Jeon J."/>
            <person name="Kim H."/>
            <person name="Choi G."/>
            <person name="Song H."/>
            <person name="Lee J."/>
            <person name="Lee S.-C."/>
            <person name="Kwon J.-K."/>
            <person name="Lee H.-Y."/>
            <person name="Koo N."/>
            <person name="Hong Y."/>
            <person name="Kim R.W."/>
            <person name="Kang W.-H."/>
            <person name="Huh J.H."/>
            <person name="Kang B.-C."/>
            <person name="Yang T.-J."/>
            <person name="Lee Y.-H."/>
            <person name="Bennetzen J.L."/>
            <person name="Choi D."/>
        </authorList>
    </citation>
    <scope>NUCLEOTIDE SEQUENCE [LARGE SCALE GENOMIC DNA]</scope>
    <source>
        <strain evidence="2">cv. PBC81</strain>
    </source>
</reference>
<comment type="caution">
    <text evidence="1">The sequence shown here is derived from an EMBL/GenBank/DDBJ whole genome shotgun (WGS) entry which is preliminary data.</text>
</comment>
<sequence>MNMDEILKNIYSYSNLFASDPTVTFTVTTVVVINSVVVAAGGSGGGDVVLSKTVDEAHLLHRTNGNATVHRRLPVEETAVSYFHFIELKHSVSGSSHSWYENKDVSLGSWFIGLDVEHIDERSLGCVTPPRSLYNNAKEGAETPNFEAREVEVNDLQAAVVQYLQFRGTGKMSNIMTRLGDCAAGELPGNSVMFGVYEALKLYFAGGMDTSGVVVQWRRSGTGTLSELGLFHPDLAGAVTSSPNDVVHR</sequence>
<accession>A0A2G2WZJ9</accession>
<dbReference type="EMBL" id="MLFT02000004">
    <property type="protein sequence ID" value="PHT50677.1"/>
    <property type="molecule type" value="Genomic_DNA"/>
</dbReference>
<dbReference type="Proteomes" id="UP000224567">
    <property type="component" value="Unassembled WGS sequence"/>
</dbReference>
<name>A0A2G2WZJ9_CAPBA</name>
<protein>
    <submittedName>
        <fullName evidence="1">Uncharacterized protein</fullName>
    </submittedName>
</protein>